<dbReference type="VEuPathDB" id="FungiDB:AeMF1_001020"/>
<name>A0A6G0X5D6_9STRA</name>
<protein>
    <submittedName>
        <fullName evidence="1">Uncharacterized protein</fullName>
    </submittedName>
</protein>
<dbReference type="EMBL" id="VJMJ01000101">
    <property type="protein sequence ID" value="KAF0735129.1"/>
    <property type="molecule type" value="Genomic_DNA"/>
</dbReference>
<evidence type="ECO:0000313" key="1">
    <source>
        <dbReference type="EMBL" id="KAF0735129.1"/>
    </source>
</evidence>
<sequence length="129" mass="14915">MLMPSTRWLKSLWKLRPKASPTSDSKSFKKTILPSFSIWRRKSTVSVREDDDETAADVPQPAATRPTLAEMFAPPKVQAPVAIPIEYLCQTLTFVGGKKIPYTRHHARMERRRMIVFDRIPEDKPFLLY</sequence>
<dbReference type="AlphaFoldDB" id="A0A6G0X5D6"/>
<organism evidence="1 2">
    <name type="scientific">Aphanomyces euteiches</name>
    <dbReference type="NCBI Taxonomy" id="100861"/>
    <lineage>
        <taxon>Eukaryota</taxon>
        <taxon>Sar</taxon>
        <taxon>Stramenopiles</taxon>
        <taxon>Oomycota</taxon>
        <taxon>Saprolegniomycetes</taxon>
        <taxon>Saprolegniales</taxon>
        <taxon>Verrucalvaceae</taxon>
        <taxon>Aphanomyces</taxon>
    </lineage>
</organism>
<reference evidence="1 2" key="1">
    <citation type="submission" date="2019-07" db="EMBL/GenBank/DDBJ databases">
        <title>Genomics analysis of Aphanomyces spp. identifies a new class of oomycete effector associated with host adaptation.</title>
        <authorList>
            <person name="Gaulin E."/>
        </authorList>
    </citation>
    <scope>NUCLEOTIDE SEQUENCE [LARGE SCALE GENOMIC DNA]</scope>
    <source>
        <strain evidence="1 2">ATCC 201684</strain>
    </source>
</reference>
<dbReference type="Proteomes" id="UP000481153">
    <property type="component" value="Unassembled WGS sequence"/>
</dbReference>
<proteinExistence type="predicted"/>
<gene>
    <name evidence="1" type="ORF">Ae201684_008341</name>
</gene>
<evidence type="ECO:0000313" key="2">
    <source>
        <dbReference type="Proteomes" id="UP000481153"/>
    </source>
</evidence>
<comment type="caution">
    <text evidence="1">The sequence shown here is derived from an EMBL/GenBank/DDBJ whole genome shotgun (WGS) entry which is preliminary data.</text>
</comment>
<accession>A0A6G0X5D6</accession>
<keyword evidence="2" id="KW-1185">Reference proteome</keyword>